<keyword evidence="4 7" id="KW-0732">Signal</keyword>
<evidence type="ECO:0000313" key="10">
    <source>
        <dbReference type="Proteomes" id="UP001185659"/>
    </source>
</evidence>
<dbReference type="InterPro" id="IPR005616">
    <property type="entry name" value="CcmH/CycL/Ccl2/NrfF_N"/>
</dbReference>
<reference evidence="9 10" key="1">
    <citation type="submission" date="2023-10" db="EMBL/GenBank/DDBJ databases">
        <authorList>
            <person name="Venkata Ramana C."/>
            <person name="Sasikala C."/>
            <person name="Dhurka M."/>
        </authorList>
    </citation>
    <scope>NUCLEOTIDE SEQUENCE [LARGE SCALE GENOMIC DNA]</scope>
    <source>
        <strain evidence="9 10">KCTC 32151</strain>
    </source>
</reference>
<dbReference type="Pfam" id="PF03918">
    <property type="entry name" value="CcmH"/>
    <property type="match status" value="1"/>
</dbReference>
<keyword evidence="7" id="KW-1133">Transmembrane helix</keyword>
<sequence>MMRKPVSLLAVSAAALFLSLQPVAAVQPDEVLEDPALEARARDLSTELRCMVCQNQSIDDSDAELARDLRVLVRDRLQAGDSNEEVLDYVVDRYGEFVLLKPRFSYRNALLWGAPFLLLLIGGAIIYANARRRGASAGQQALSAEEKERLDRILNERD</sequence>
<keyword evidence="2 7" id="KW-0349">Heme</keyword>
<feature type="signal peptide" evidence="7">
    <location>
        <begin position="1"/>
        <end position="24"/>
    </location>
</feature>
<comment type="caution">
    <text evidence="9">The sequence shown here is derived from an EMBL/GenBank/DDBJ whole genome shotgun (WGS) entry which is preliminary data.</text>
</comment>
<dbReference type="EMBL" id="JAWLIP010000003">
    <property type="protein sequence ID" value="MDV6226528.1"/>
    <property type="molecule type" value="Genomic_DNA"/>
</dbReference>
<evidence type="ECO:0000256" key="3">
    <source>
        <dbReference type="ARBA" id="ARBA00022723"/>
    </source>
</evidence>
<dbReference type="Proteomes" id="UP001185659">
    <property type="component" value="Unassembled WGS sequence"/>
</dbReference>
<dbReference type="PANTHER" id="PTHR47870">
    <property type="entry name" value="CYTOCHROME C-TYPE BIOGENESIS PROTEIN CCMH"/>
    <property type="match status" value="1"/>
</dbReference>
<evidence type="ECO:0000313" key="9">
    <source>
        <dbReference type="EMBL" id="MDV6226528.1"/>
    </source>
</evidence>
<keyword evidence="3 7" id="KW-0479">Metal-binding</keyword>
<keyword evidence="10" id="KW-1185">Reference proteome</keyword>
<feature type="transmembrane region" description="Helical" evidence="7">
    <location>
        <begin position="109"/>
        <end position="130"/>
    </location>
</feature>
<dbReference type="Gene3D" id="1.10.8.640">
    <property type="entry name" value="Cytochrome C biogenesis protein"/>
    <property type="match status" value="1"/>
</dbReference>
<keyword evidence="6 7" id="KW-0408">Iron</keyword>
<dbReference type="InterPro" id="IPR051263">
    <property type="entry name" value="C-type_cytochrome_biogenesis"/>
</dbReference>
<feature type="chain" id="PRO_5044954737" description="Cytochrome c-type biogenesis protein" evidence="7">
    <location>
        <begin position="25"/>
        <end position="158"/>
    </location>
</feature>
<keyword evidence="5" id="KW-0201">Cytochrome c-type biogenesis</keyword>
<accession>A0ABU4AJW0</accession>
<dbReference type="CDD" id="cd16378">
    <property type="entry name" value="CcmH_N"/>
    <property type="match status" value="1"/>
</dbReference>
<evidence type="ECO:0000259" key="8">
    <source>
        <dbReference type="Pfam" id="PF03918"/>
    </source>
</evidence>
<proteinExistence type="inferred from homology"/>
<protein>
    <recommendedName>
        <fullName evidence="7">Cytochrome c-type biogenesis protein</fullName>
    </recommendedName>
</protein>
<evidence type="ECO:0000256" key="4">
    <source>
        <dbReference type="ARBA" id="ARBA00022729"/>
    </source>
</evidence>
<keyword evidence="7" id="KW-0812">Transmembrane</keyword>
<feature type="domain" description="CcmH/CycL/Ccl2/NrfF N-terminal" evidence="8">
    <location>
        <begin position="15"/>
        <end position="154"/>
    </location>
</feature>
<comment type="similarity">
    <text evidence="1 7">Belongs to the CcmH/CycL/Ccl2/NrfF family.</text>
</comment>
<evidence type="ECO:0000256" key="6">
    <source>
        <dbReference type="ARBA" id="ARBA00023004"/>
    </source>
</evidence>
<evidence type="ECO:0000256" key="5">
    <source>
        <dbReference type="ARBA" id="ARBA00022748"/>
    </source>
</evidence>
<dbReference type="PANTHER" id="PTHR47870:SF1">
    <property type="entry name" value="CYTOCHROME C-TYPE BIOGENESIS PROTEIN CCMH"/>
    <property type="match status" value="1"/>
</dbReference>
<keyword evidence="7" id="KW-0472">Membrane</keyword>
<evidence type="ECO:0000256" key="1">
    <source>
        <dbReference type="ARBA" id="ARBA00010342"/>
    </source>
</evidence>
<dbReference type="InterPro" id="IPR038297">
    <property type="entry name" value="CcmH/CycL/NrfF/Ccl2_sf"/>
</dbReference>
<comment type="function">
    <text evidence="7">Possible subunit of a heme lyase.</text>
</comment>
<evidence type="ECO:0000256" key="2">
    <source>
        <dbReference type="ARBA" id="ARBA00022617"/>
    </source>
</evidence>
<dbReference type="RefSeq" id="WP_162742258.1">
    <property type="nucleotide sequence ID" value="NZ_JAWLIP010000003.1"/>
</dbReference>
<organism evidence="9 10">
    <name type="scientific">Nitratireductor aquimarinus</name>
    <dbReference type="NCBI Taxonomy" id="889300"/>
    <lineage>
        <taxon>Bacteria</taxon>
        <taxon>Pseudomonadati</taxon>
        <taxon>Pseudomonadota</taxon>
        <taxon>Alphaproteobacteria</taxon>
        <taxon>Hyphomicrobiales</taxon>
        <taxon>Phyllobacteriaceae</taxon>
        <taxon>Nitratireductor</taxon>
    </lineage>
</organism>
<gene>
    <name evidence="9" type="ORF">R2G56_09540</name>
</gene>
<evidence type="ECO:0000256" key="7">
    <source>
        <dbReference type="RuleBase" id="RU364112"/>
    </source>
</evidence>
<name>A0ABU4AJW0_9HYPH</name>